<dbReference type="AlphaFoldDB" id="A0A9W6W2N6"/>
<dbReference type="Proteomes" id="UP001165079">
    <property type="component" value="Unassembled WGS sequence"/>
</dbReference>
<reference evidence="2" key="1">
    <citation type="submission" date="2023-03" db="EMBL/GenBank/DDBJ databases">
        <title>Actinorhabdospora filicis NBRC 111898.</title>
        <authorList>
            <person name="Ichikawa N."/>
            <person name="Sato H."/>
            <person name="Tonouchi N."/>
        </authorList>
    </citation>
    <scope>NUCLEOTIDE SEQUENCE</scope>
    <source>
        <strain evidence="2">NBRC 111898</strain>
    </source>
</reference>
<keyword evidence="3" id="KW-1185">Reference proteome</keyword>
<feature type="region of interest" description="Disordered" evidence="1">
    <location>
        <begin position="1"/>
        <end position="81"/>
    </location>
</feature>
<dbReference type="EMBL" id="BSTX01000001">
    <property type="protein sequence ID" value="GLZ77212.1"/>
    <property type="molecule type" value="Genomic_DNA"/>
</dbReference>
<gene>
    <name evidence="2" type="ORF">Afil01_20190</name>
</gene>
<comment type="caution">
    <text evidence="2">The sequence shown here is derived from an EMBL/GenBank/DDBJ whole genome shotgun (WGS) entry which is preliminary data.</text>
</comment>
<evidence type="ECO:0000313" key="3">
    <source>
        <dbReference type="Proteomes" id="UP001165079"/>
    </source>
</evidence>
<evidence type="ECO:0000313" key="2">
    <source>
        <dbReference type="EMBL" id="GLZ77212.1"/>
    </source>
</evidence>
<accession>A0A9W6W2N6</accession>
<name>A0A9W6W2N6_9ACTN</name>
<protein>
    <submittedName>
        <fullName evidence="2">Uncharacterized protein</fullName>
    </submittedName>
</protein>
<dbReference type="RefSeq" id="WP_285662342.1">
    <property type="nucleotide sequence ID" value="NZ_BSTX01000001.1"/>
</dbReference>
<evidence type="ECO:0000256" key="1">
    <source>
        <dbReference type="SAM" id="MobiDB-lite"/>
    </source>
</evidence>
<organism evidence="2 3">
    <name type="scientific">Actinorhabdospora filicis</name>
    <dbReference type="NCBI Taxonomy" id="1785913"/>
    <lineage>
        <taxon>Bacteria</taxon>
        <taxon>Bacillati</taxon>
        <taxon>Actinomycetota</taxon>
        <taxon>Actinomycetes</taxon>
        <taxon>Micromonosporales</taxon>
        <taxon>Micromonosporaceae</taxon>
        <taxon>Actinorhabdospora</taxon>
    </lineage>
</organism>
<proteinExistence type="predicted"/>
<sequence length="81" mass="8814">MSEETGTQERTRPDWGLEPPQWTAEDPAVLGSAADEDARVEAAPEPVEDSTHKEAWRSEAANPWSLDEEDDDLAPPVVGGD</sequence>